<feature type="region of interest" description="Disordered" evidence="1">
    <location>
        <begin position="86"/>
        <end position="119"/>
    </location>
</feature>
<dbReference type="eggNOG" id="ENOG502QWJJ">
    <property type="taxonomic scope" value="Eukaryota"/>
</dbReference>
<dbReference type="PANTHER" id="PTHR10775:SF189">
    <property type="entry name" value="OS03G0380600 PROTEIN"/>
    <property type="match status" value="1"/>
</dbReference>
<reference evidence="4" key="1">
    <citation type="journal article" date="2012" name="Nat. Biotechnol.">
        <title>Reference genome sequence of the model plant Setaria.</title>
        <authorList>
            <person name="Bennetzen J.L."/>
            <person name="Schmutz J."/>
            <person name="Wang H."/>
            <person name="Percifield R."/>
            <person name="Hawkins J."/>
            <person name="Pontaroli A.C."/>
            <person name="Estep M."/>
            <person name="Feng L."/>
            <person name="Vaughn J.N."/>
            <person name="Grimwood J."/>
            <person name="Jenkins J."/>
            <person name="Barry K."/>
            <person name="Lindquist E."/>
            <person name="Hellsten U."/>
            <person name="Deshpande S."/>
            <person name="Wang X."/>
            <person name="Wu X."/>
            <person name="Mitros T."/>
            <person name="Triplett J."/>
            <person name="Yang X."/>
            <person name="Ye C.Y."/>
            <person name="Mauro-Herrera M."/>
            <person name="Wang L."/>
            <person name="Li P."/>
            <person name="Sharma M."/>
            <person name="Sharma R."/>
            <person name="Ronald P.C."/>
            <person name="Panaud O."/>
            <person name="Kellogg E.A."/>
            <person name="Brutnell T.P."/>
            <person name="Doust A.N."/>
            <person name="Tuskan G.A."/>
            <person name="Rokhsar D."/>
            <person name="Devos K.M."/>
        </authorList>
    </citation>
    <scope>NUCLEOTIDE SEQUENCE [LARGE SCALE GENOMIC DNA]</scope>
    <source>
        <strain evidence="4">cv. Yugu1</strain>
    </source>
</reference>
<dbReference type="PANTHER" id="PTHR10775">
    <property type="entry name" value="OS08G0208400 PROTEIN"/>
    <property type="match status" value="1"/>
</dbReference>
<reference evidence="3" key="2">
    <citation type="submission" date="2018-08" db="UniProtKB">
        <authorList>
            <consortium name="EnsemblPlants"/>
        </authorList>
    </citation>
    <scope>IDENTIFICATION</scope>
    <source>
        <strain evidence="3">Yugu1</strain>
    </source>
</reference>
<organism evidence="3 4">
    <name type="scientific">Setaria italica</name>
    <name type="common">Foxtail millet</name>
    <name type="synonym">Panicum italicum</name>
    <dbReference type="NCBI Taxonomy" id="4555"/>
    <lineage>
        <taxon>Eukaryota</taxon>
        <taxon>Viridiplantae</taxon>
        <taxon>Streptophyta</taxon>
        <taxon>Embryophyta</taxon>
        <taxon>Tracheophyta</taxon>
        <taxon>Spermatophyta</taxon>
        <taxon>Magnoliopsida</taxon>
        <taxon>Liliopsida</taxon>
        <taxon>Poales</taxon>
        <taxon>Poaceae</taxon>
        <taxon>PACMAD clade</taxon>
        <taxon>Panicoideae</taxon>
        <taxon>Panicodae</taxon>
        <taxon>Paniceae</taxon>
        <taxon>Cenchrinae</taxon>
        <taxon>Setaria</taxon>
    </lineage>
</organism>
<dbReference type="EMBL" id="AGNK02000389">
    <property type="status" value="NOT_ANNOTATED_CDS"/>
    <property type="molecule type" value="Genomic_DNA"/>
</dbReference>
<evidence type="ECO:0000313" key="3">
    <source>
        <dbReference type="EnsemblPlants" id="KQL30055"/>
    </source>
</evidence>
<keyword evidence="4" id="KW-1185">Reference proteome</keyword>
<dbReference type="AlphaFoldDB" id="K3YZW9"/>
<dbReference type="Proteomes" id="UP000004995">
    <property type="component" value="Unassembled WGS sequence"/>
</dbReference>
<name>K3YZW9_SETIT</name>
<sequence length="257" mass="29066">MDLKAWMYGIRRHSHTFISEVSKFVDVAEKHARICKTKQIHCPCFDCSNNIVWEDTDVIKRHLIKRDFVNGYTIWSHHGEAGGTFNNTDIDTDTDEVGGGDANKNDNVMMDGDYDRGDQNGDQAYARVEPHVDEERDVDMEDMLRQIEPEVLLGSAKGLENFETLKKAANDCIIRACRNHCILYCGEYAALEKCPNCDASRYKSNANFCEDRASSSIRNKRKKGAKKNVGAQVEDEYLCWQVANVAASREWSVLVGG</sequence>
<evidence type="ECO:0000256" key="1">
    <source>
        <dbReference type="SAM" id="MobiDB-lite"/>
    </source>
</evidence>
<evidence type="ECO:0000259" key="2">
    <source>
        <dbReference type="Pfam" id="PF13963"/>
    </source>
</evidence>
<dbReference type="HOGENOM" id="CLU_012006_0_2_1"/>
<dbReference type="Pfam" id="PF13963">
    <property type="entry name" value="Transpos_assoc"/>
    <property type="match status" value="1"/>
</dbReference>
<dbReference type="InterPro" id="IPR029480">
    <property type="entry name" value="Transpos_assoc"/>
</dbReference>
<dbReference type="EnsemblPlants" id="KQL30055">
    <property type="protein sequence ID" value="KQL30055"/>
    <property type="gene ID" value="SETIT_019830mg"/>
</dbReference>
<feature type="domain" description="Transposase-associated" evidence="2">
    <location>
        <begin position="4"/>
        <end position="80"/>
    </location>
</feature>
<dbReference type="Gramene" id="KQL30055">
    <property type="protein sequence ID" value="KQL30055"/>
    <property type="gene ID" value="SETIT_019830mg"/>
</dbReference>
<protein>
    <recommendedName>
        <fullName evidence="2">Transposase-associated domain-containing protein</fullName>
    </recommendedName>
</protein>
<dbReference type="InParanoid" id="K3YZW9"/>
<evidence type="ECO:0000313" key="4">
    <source>
        <dbReference type="Proteomes" id="UP000004995"/>
    </source>
</evidence>
<proteinExistence type="predicted"/>
<accession>K3YZW9</accession>
<dbReference type="FunCoup" id="K3YZW9">
    <property type="interactions" value="9"/>
</dbReference>